<dbReference type="PANTHER" id="PTHR10511:SF2">
    <property type="entry name" value="GRANULOCYTE COLONY-STIMULATING FACTOR"/>
    <property type="match status" value="1"/>
</dbReference>
<evidence type="ECO:0000313" key="6">
    <source>
        <dbReference type="Ensembl" id="ENSPNAP00000000296.1"/>
    </source>
</evidence>
<dbReference type="InterPro" id="IPR009079">
    <property type="entry name" value="4_helix_cytokine-like_core"/>
</dbReference>
<name>A0A3B4BP92_PYGNA</name>
<sequence>MHLFLELHLALCVLSLVSPAPIQEPWKDMQDPEFQEAVESGHSLIRKILDDITELHNLWIPKGLSLDKKDSSKLKFLKTHLNLPEAPAIKPLSDSFTLGACLSQIATGLKLHQTLLTVVSKLSPAKSEMVDGLLCDIRDLLLQVRKMQDLKNLLSKPEPQPVSESQLEETLAPKLSDEYKKHVAAHLTLLQLRDFSQEVSRTFRSMTVPSNSGN</sequence>
<evidence type="ECO:0000256" key="2">
    <source>
        <dbReference type="ARBA" id="ARBA00019464"/>
    </source>
</evidence>
<dbReference type="InterPro" id="IPR030474">
    <property type="entry name" value="IL-6/GCSF/MGF"/>
</dbReference>
<dbReference type="Gene3D" id="1.20.1250.10">
    <property type="match status" value="1"/>
</dbReference>
<dbReference type="GeneTree" id="ENSGT00390000017328"/>
<keyword evidence="3" id="KW-0011">Acute phase</keyword>
<dbReference type="InterPro" id="IPR003574">
    <property type="entry name" value="IL-6-like"/>
</dbReference>
<dbReference type="GO" id="GO:0006953">
    <property type="term" value="P:acute-phase response"/>
    <property type="evidence" value="ECO:0007669"/>
    <property type="project" value="UniProtKB-KW"/>
</dbReference>
<dbReference type="SUPFAM" id="SSF47266">
    <property type="entry name" value="4-helical cytokines"/>
    <property type="match status" value="1"/>
</dbReference>
<dbReference type="OMA" id="MGLCYCW"/>
<dbReference type="PANTHER" id="PTHR10511">
    <property type="entry name" value="GRANULOCYTE COLONY-STIMULATING FACTOR"/>
    <property type="match status" value="1"/>
</dbReference>
<reference evidence="6" key="2">
    <citation type="submission" date="2025-08" db="UniProtKB">
        <authorList>
            <consortium name="Ensembl"/>
        </authorList>
    </citation>
    <scope>IDENTIFICATION</scope>
</reference>
<dbReference type="Pfam" id="PF00489">
    <property type="entry name" value="IL6"/>
    <property type="match status" value="1"/>
</dbReference>
<proteinExistence type="inferred from homology"/>
<reference evidence="6" key="3">
    <citation type="submission" date="2025-09" db="UniProtKB">
        <authorList>
            <consortium name="Ensembl"/>
        </authorList>
    </citation>
    <scope>IDENTIFICATION</scope>
</reference>
<dbReference type="GO" id="GO:0005125">
    <property type="term" value="F:cytokine activity"/>
    <property type="evidence" value="ECO:0007669"/>
    <property type="project" value="InterPro"/>
</dbReference>
<evidence type="ECO:0000256" key="1">
    <source>
        <dbReference type="ARBA" id="ARBA00007432"/>
    </source>
</evidence>
<keyword evidence="5" id="KW-0732">Signal</keyword>
<dbReference type="GO" id="GO:0005138">
    <property type="term" value="F:interleukin-6 receptor binding"/>
    <property type="evidence" value="ECO:0007669"/>
    <property type="project" value="InterPro"/>
</dbReference>
<dbReference type="OrthoDB" id="8841348at2759"/>
<keyword evidence="7" id="KW-1185">Reference proteome</keyword>
<dbReference type="Proteomes" id="UP001501920">
    <property type="component" value="Chromosome 13"/>
</dbReference>
<evidence type="ECO:0000256" key="5">
    <source>
        <dbReference type="SAM" id="SignalP"/>
    </source>
</evidence>
<feature type="signal peptide" evidence="5">
    <location>
        <begin position="1"/>
        <end position="19"/>
    </location>
</feature>
<dbReference type="GO" id="GO:0006955">
    <property type="term" value="P:immune response"/>
    <property type="evidence" value="ECO:0007669"/>
    <property type="project" value="InterPro"/>
</dbReference>
<dbReference type="GO" id="GO:0045639">
    <property type="term" value="P:positive regulation of myeloid cell differentiation"/>
    <property type="evidence" value="ECO:0007669"/>
    <property type="project" value="InterPro"/>
</dbReference>
<dbReference type="GeneID" id="108424599"/>
<dbReference type="CTD" id="100270759"/>
<evidence type="ECO:0000256" key="4">
    <source>
        <dbReference type="ARBA" id="ARBA00023441"/>
    </source>
</evidence>
<evidence type="ECO:0000256" key="3">
    <source>
        <dbReference type="ARBA" id="ARBA00022486"/>
    </source>
</evidence>
<dbReference type="GO" id="GO:0030154">
    <property type="term" value="P:cell differentiation"/>
    <property type="evidence" value="ECO:0007669"/>
    <property type="project" value="InterPro"/>
</dbReference>
<dbReference type="RefSeq" id="XP_017548219.1">
    <property type="nucleotide sequence ID" value="XM_017692730.2"/>
</dbReference>
<dbReference type="SMART" id="SM00126">
    <property type="entry name" value="IL6"/>
    <property type="match status" value="1"/>
</dbReference>
<organism evidence="6 7">
    <name type="scientific">Pygocentrus nattereri</name>
    <name type="common">Red-bellied piranha</name>
    <dbReference type="NCBI Taxonomy" id="42514"/>
    <lineage>
        <taxon>Eukaryota</taxon>
        <taxon>Metazoa</taxon>
        <taxon>Chordata</taxon>
        <taxon>Craniata</taxon>
        <taxon>Vertebrata</taxon>
        <taxon>Euteleostomi</taxon>
        <taxon>Actinopterygii</taxon>
        <taxon>Neopterygii</taxon>
        <taxon>Teleostei</taxon>
        <taxon>Ostariophysi</taxon>
        <taxon>Characiformes</taxon>
        <taxon>Characoidei</taxon>
        <taxon>Pygocentrus</taxon>
    </lineage>
</organism>
<comment type="function">
    <text evidence="4">Cytokine with a wide variety of biological functions in immunity, tissue regeneration, and metabolism. Binds to IL6R, then the complex associates to the signaling subunit IL6ST/gp130 to trigger the intracellular IL6-signaling pathway. The interaction with the membrane-bound IL6R and IL6ST stimulates 'classic signaling', whereas the binding of IL6 and soluble IL6R to IL6ST stimulates 'trans-signaling'. Alternatively, 'cluster signaling' occurs when membrane-bound IL6:IL6R complexes on transmitter cells activate IL6ST receptors on neighboring receiver cells.</text>
</comment>
<dbReference type="GO" id="GO:0005615">
    <property type="term" value="C:extracellular space"/>
    <property type="evidence" value="ECO:0007669"/>
    <property type="project" value="InterPro"/>
</dbReference>
<reference evidence="6 7" key="1">
    <citation type="submission" date="2020-10" db="EMBL/GenBank/DDBJ databases">
        <title>Pygocentrus nattereri (red-bellied piranha) genome, fPygNat1, primary haplotype.</title>
        <authorList>
            <person name="Myers G."/>
            <person name="Meyer A."/>
            <person name="Karagic N."/>
            <person name="Pippel M."/>
            <person name="Winkler S."/>
            <person name="Tracey A."/>
            <person name="Wood J."/>
            <person name="Formenti G."/>
            <person name="Howe K."/>
            <person name="Fedrigo O."/>
            <person name="Jarvis E.D."/>
        </authorList>
    </citation>
    <scope>NUCLEOTIDE SEQUENCE [LARGE SCALE GENOMIC DNA]</scope>
</reference>
<dbReference type="AlphaFoldDB" id="A0A3B4BP92"/>
<dbReference type="InterPro" id="IPR040117">
    <property type="entry name" value="GCSF/MGF"/>
</dbReference>
<comment type="similarity">
    <text evidence="1">Belongs to the IL-6 superfamily.</text>
</comment>
<protein>
    <recommendedName>
        <fullName evidence="2">Interleukin-6</fullName>
    </recommendedName>
</protein>
<feature type="chain" id="PRO_5017255535" description="Interleukin-6" evidence="5">
    <location>
        <begin position="20"/>
        <end position="214"/>
    </location>
</feature>
<dbReference type="Ensembl" id="ENSPNAT00000014096.2">
    <property type="protein sequence ID" value="ENSPNAP00000000296.1"/>
    <property type="gene ID" value="ENSPNAG00000007421.2"/>
</dbReference>
<evidence type="ECO:0000313" key="7">
    <source>
        <dbReference type="Proteomes" id="UP001501920"/>
    </source>
</evidence>
<dbReference type="PRINTS" id="PR00433">
    <property type="entry name" value="IL6GCSFMGF"/>
</dbReference>
<accession>A0A3B4BP92</accession>
<dbReference type="STRING" id="42514.ENSPNAP00000000296"/>